<reference evidence="2" key="2">
    <citation type="submission" date="2025-08" db="UniProtKB">
        <authorList>
            <consortium name="RefSeq"/>
        </authorList>
    </citation>
    <scope>IDENTIFICATION</scope>
    <source>
        <tissue evidence="2">Leaf</tissue>
    </source>
</reference>
<dbReference type="Proteomes" id="UP000813463">
    <property type="component" value="Chromosome 6"/>
</dbReference>
<sequence length="150" mass="17135">MISNFQSYSRSYRLKLIRVLNPNEDTWSGNVTNNFSNRVKSNGFSLFYEGTLTDGLQVIDNVYRTDDSFGDLATIIETMNGIRLQNAVELIGYYRLKDVSNGFTTSKELLKIISFMCGQLVMMVNLNILQKKKGSMEEQRIDAIVFSFVD</sequence>
<gene>
    <name evidence="2" type="primary">LOC110776549</name>
</gene>
<evidence type="ECO:0000313" key="1">
    <source>
        <dbReference type="Proteomes" id="UP000813463"/>
    </source>
</evidence>
<reference evidence="1" key="1">
    <citation type="journal article" date="2021" name="Nat. Commun.">
        <title>Genomic analyses provide insights into spinach domestication and the genetic basis of agronomic traits.</title>
        <authorList>
            <person name="Cai X."/>
            <person name="Sun X."/>
            <person name="Xu C."/>
            <person name="Sun H."/>
            <person name="Wang X."/>
            <person name="Ge C."/>
            <person name="Zhang Z."/>
            <person name="Wang Q."/>
            <person name="Fei Z."/>
            <person name="Jiao C."/>
            <person name="Wang Q."/>
        </authorList>
    </citation>
    <scope>NUCLEOTIDE SEQUENCE [LARGE SCALE GENOMIC DNA]</scope>
    <source>
        <strain evidence="1">cv. Varoflay</strain>
    </source>
</reference>
<dbReference type="GeneID" id="110776549"/>
<organism evidence="1 2">
    <name type="scientific">Spinacia oleracea</name>
    <name type="common">Spinach</name>
    <dbReference type="NCBI Taxonomy" id="3562"/>
    <lineage>
        <taxon>Eukaryota</taxon>
        <taxon>Viridiplantae</taxon>
        <taxon>Streptophyta</taxon>
        <taxon>Embryophyta</taxon>
        <taxon>Tracheophyta</taxon>
        <taxon>Spermatophyta</taxon>
        <taxon>Magnoliopsida</taxon>
        <taxon>eudicotyledons</taxon>
        <taxon>Gunneridae</taxon>
        <taxon>Pentapetalae</taxon>
        <taxon>Caryophyllales</taxon>
        <taxon>Chenopodiaceae</taxon>
        <taxon>Chenopodioideae</taxon>
        <taxon>Anserineae</taxon>
        <taxon>Spinacia</taxon>
    </lineage>
</organism>
<keyword evidence="1" id="KW-1185">Reference proteome</keyword>
<accession>A0ABM3QVJ3</accession>
<protein>
    <submittedName>
        <fullName evidence="2">Uncharacterized protein</fullName>
    </submittedName>
</protein>
<dbReference type="RefSeq" id="XP_056687392.1">
    <property type="nucleotide sequence ID" value="XM_056831414.1"/>
</dbReference>
<name>A0ABM3QVJ3_SPIOL</name>
<evidence type="ECO:0000313" key="2">
    <source>
        <dbReference type="RefSeq" id="XP_056687392.1"/>
    </source>
</evidence>
<proteinExistence type="predicted"/>